<dbReference type="InterPro" id="IPR050394">
    <property type="entry name" value="Homeobox_NK-like"/>
</dbReference>
<dbReference type="Pfam" id="PF00046">
    <property type="entry name" value="Homeodomain"/>
    <property type="match status" value="1"/>
</dbReference>
<evidence type="ECO:0000256" key="4">
    <source>
        <dbReference type="ARBA" id="ARBA00023242"/>
    </source>
</evidence>
<dbReference type="PROSITE" id="PS00027">
    <property type="entry name" value="HOMEOBOX_1"/>
    <property type="match status" value="1"/>
</dbReference>
<dbReference type="SUPFAM" id="SSF46689">
    <property type="entry name" value="Homeodomain-like"/>
    <property type="match status" value="1"/>
</dbReference>
<name>A0ABY7FKS5_MYAAR</name>
<feature type="compositionally biased region" description="Low complexity" evidence="7">
    <location>
        <begin position="115"/>
        <end position="129"/>
    </location>
</feature>
<keyword evidence="2 5" id="KW-0238">DNA-binding</keyword>
<keyword evidence="3 5" id="KW-0371">Homeobox</keyword>
<dbReference type="InterPro" id="IPR001356">
    <property type="entry name" value="HD"/>
</dbReference>
<evidence type="ECO:0000256" key="7">
    <source>
        <dbReference type="SAM" id="MobiDB-lite"/>
    </source>
</evidence>
<dbReference type="CDD" id="cd00086">
    <property type="entry name" value="homeodomain"/>
    <property type="match status" value="1"/>
</dbReference>
<dbReference type="Gene3D" id="1.10.10.60">
    <property type="entry name" value="Homeodomain-like"/>
    <property type="match status" value="1"/>
</dbReference>
<feature type="DNA-binding region" description="Homeobox" evidence="5">
    <location>
        <begin position="177"/>
        <end position="236"/>
    </location>
</feature>
<feature type="region of interest" description="Disordered" evidence="7">
    <location>
        <begin position="92"/>
        <end position="181"/>
    </location>
</feature>
<feature type="compositionally biased region" description="Polar residues" evidence="7">
    <location>
        <begin position="271"/>
        <end position="284"/>
    </location>
</feature>
<evidence type="ECO:0000256" key="1">
    <source>
        <dbReference type="ARBA" id="ARBA00004123"/>
    </source>
</evidence>
<dbReference type="InterPro" id="IPR017970">
    <property type="entry name" value="Homeobox_CS"/>
</dbReference>
<organism evidence="9 10">
    <name type="scientific">Mya arenaria</name>
    <name type="common">Soft-shell clam</name>
    <dbReference type="NCBI Taxonomy" id="6604"/>
    <lineage>
        <taxon>Eukaryota</taxon>
        <taxon>Metazoa</taxon>
        <taxon>Spiralia</taxon>
        <taxon>Lophotrochozoa</taxon>
        <taxon>Mollusca</taxon>
        <taxon>Bivalvia</taxon>
        <taxon>Autobranchia</taxon>
        <taxon>Heteroconchia</taxon>
        <taxon>Euheterodonta</taxon>
        <taxon>Imparidentia</taxon>
        <taxon>Neoheterodontei</taxon>
        <taxon>Myida</taxon>
        <taxon>Myoidea</taxon>
        <taxon>Myidae</taxon>
        <taxon>Mya</taxon>
    </lineage>
</organism>
<evidence type="ECO:0000256" key="6">
    <source>
        <dbReference type="RuleBase" id="RU000682"/>
    </source>
</evidence>
<evidence type="ECO:0000259" key="8">
    <source>
        <dbReference type="PROSITE" id="PS50071"/>
    </source>
</evidence>
<keyword evidence="10" id="KW-1185">Reference proteome</keyword>
<evidence type="ECO:0000256" key="3">
    <source>
        <dbReference type="ARBA" id="ARBA00023155"/>
    </source>
</evidence>
<accession>A0ABY7FKS5</accession>
<evidence type="ECO:0000313" key="10">
    <source>
        <dbReference type="Proteomes" id="UP001164746"/>
    </source>
</evidence>
<dbReference type="EMBL" id="CP111023">
    <property type="protein sequence ID" value="WAR22187.1"/>
    <property type="molecule type" value="Genomic_DNA"/>
</dbReference>
<dbReference type="Proteomes" id="UP001164746">
    <property type="component" value="Chromosome 12"/>
</dbReference>
<dbReference type="SMART" id="SM00389">
    <property type="entry name" value="HOX"/>
    <property type="match status" value="1"/>
</dbReference>
<feature type="compositionally biased region" description="Basic and acidic residues" evidence="7">
    <location>
        <begin position="233"/>
        <end position="244"/>
    </location>
</feature>
<evidence type="ECO:0000256" key="5">
    <source>
        <dbReference type="PROSITE-ProRule" id="PRU00108"/>
    </source>
</evidence>
<dbReference type="PANTHER" id="PTHR24340:SF112">
    <property type="entry name" value="VENT HOMEOBOX"/>
    <property type="match status" value="1"/>
</dbReference>
<dbReference type="PANTHER" id="PTHR24340">
    <property type="entry name" value="HOMEOBOX PROTEIN NKX"/>
    <property type="match status" value="1"/>
</dbReference>
<evidence type="ECO:0000256" key="2">
    <source>
        <dbReference type="ARBA" id="ARBA00023125"/>
    </source>
</evidence>
<gene>
    <name evidence="9" type="ORF">MAR_016161</name>
</gene>
<dbReference type="PROSITE" id="PS50071">
    <property type="entry name" value="HOMEOBOX_2"/>
    <property type="match status" value="1"/>
</dbReference>
<evidence type="ECO:0000313" key="9">
    <source>
        <dbReference type="EMBL" id="WAR22187.1"/>
    </source>
</evidence>
<keyword evidence="4 5" id="KW-0539">Nucleus</keyword>
<reference evidence="9" key="1">
    <citation type="submission" date="2022-11" db="EMBL/GenBank/DDBJ databases">
        <title>Centuries of genome instability and evolution in soft-shell clam transmissible cancer (bioRxiv).</title>
        <authorList>
            <person name="Hart S.F.M."/>
            <person name="Yonemitsu M.A."/>
            <person name="Giersch R.M."/>
            <person name="Beal B.F."/>
            <person name="Arriagada G."/>
            <person name="Davis B.W."/>
            <person name="Ostrander E.A."/>
            <person name="Goff S.P."/>
            <person name="Metzger M.J."/>
        </authorList>
    </citation>
    <scope>NUCLEOTIDE SEQUENCE</scope>
    <source>
        <strain evidence="9">MELC-2E11</strain>
        <tissue evidence="9">Siphon/mantle</tissue>
    </source>
</reference>
<feature type="region of interest" description="Disordered" evidence="7">
    <location>
        <begin position="271"/>
        <end position="317"/>
    </location>
</feature>
<proteinExistence type="predicted"/>
<feature type="domain" description="Homeobox" evidence="8">
    <location>
        <begin position="175"/>
        <end position="235"/>
    </location>
</feature>
<protein>
    <submittedName>
        <fullName evidence="9">VEX1-like protein</fullName>
    </submittedName>
</protein>
<comment type="subcellular location">
    <subcellularLocation>
        <location evidence="1 5 6">Nucleus</location>
    </subcellularLocation>
</comment>
<dbReference type="InterPro" id="IPR020479">
    <property type="entry name" value="HD_metazoa"/>
</dbReference>
<feature type="region of interest" description="Disordered" evidence="7">
    <location>
        <begin position="227"/>
        <end position="249"/>
    </location>
</feature>
<feature type="compositionally biased region" description="Polar residues" evidence="7">
    <location>
        <begin position="136"/>
        <end position="172"/>
    </location>
</feature>
<dbReference type="InterPro" id="IPR009057">
    <property type="entry name" value="Homeodomain-like_sf"/>
</dbReference>
<sequence length="400" mass="44670">MLPPTKQSRKRQSFSIDSLAVSSHLEPAREAEHARDTDSPYLNYLSTHVMTSADADNNANRLSRRWMNYQDMYNVNDVSLRIDEGVERPFVSSERLSDSATSTPLPQPKRRRLESASTSPSSSDESTTELAAMMTDDNSNQSYPTLEKASPTSGSNCSVSSDCDNESTCSTDSSERRKKARTAFTSEQLQALERQFRSRKYLTASDRTQLAKKLKLREQQVKTWFQNRRMKEKRQERDDEEGRKFHLPTGGVDVSQLAALGICPPPFHLATSSPPATYSPQLSPADQDRRQSAVFPRDSRIPSPGQYTSHPSRPDTIAAPSAMRYANMNSPYAVPLNYSSRPNSYSEVHRMSPNEPSLLHMNPGRAQYSPHAPFLMYPSATSAVGSVSPISPYDLMGSRS</sequence>
<dbReference type="PRINTS" id="PR00024">
    <property type="entry name" value="HOMEOBOX"/>
</dbReference>